<dbReference type="RefSeq" id="WP_162446750.1">
    <property type="nucleotide sequence ID" value="NZ_CP048222.1"/>
</dbReference>
<reference evidence="1 2" key="1">
    <citation type="submission" date="2020-01" db="EMBL/GenBank/DDBJ databases">
        <authorList>
            <person name="Kim M.K."/>
        </authorList>
    </citation>
    <scope>NUCLEOTIDE SEQUENCE [LARGE SCALE GENOMIC DNA]</scope>
    <source>
        <strain evidence="1 2">172606-1</strain>
    </source>
</reference>
<dbReference type="AlphaFoldDB" id="A0A6C0GTM2"/>
<sequence>MTKLLHICSLLMFVFCASCKEQGKKDLPKDNIKSETKDLSTPRGIDTKYEYTDSKGKSLIIQNSFSRGDGYTDPNEKEYFKVIFWTRLINETDNPLELKINFPVESYEVSSLPGKYFKILVLPHTMAVDKEPLYNYGLTDLDSFLDNSIDKPSSLKRTINPKESSGFYIVILFDKGVAGPIRTGLSIKGQNLFYRISRLDSTPAHSLMKEKEIHCGSINLNLK</sequence>
<dbReference type="Proteomes" id="UP000480178">
    <property type="component" value="Chromosome"/>
</dbReference>
<organism evidence="1 2">
    <name type="scientific">Rhodocytophaga rosea</name>
    <dbReference type="NCBI Taxonomy" id="2704465"/>
    <lineage>
        <taxon>Bacteria</taxon>
        <taxon>Pseudomonadati</taxon>
        <taxon>Bacteroidota</taxon>
        <taxon>Cytophagia</taxon>
        <taxon>Cytophagales</taxon>
        <taxon>Rhodocytophagaceae</taxon>
        <taxon>Rhodocytophaga</taxon>
    </lineage>
</organism>
<keyword evidence="2" id="KW-1185">Reference proteome</keyword>
<dbReference type="EMBL" id="CP048222">
    <property type="protein sequence ID" value="QHT70782.1"/>
    <property type="molecule type" value="Genomic_DNA"/>
</dbReference>
<accession>A0A6C0GTM2</accession>
<name>A0A6C0GTM2_9BACT</name>
<dbReference type="KEGG" id="rhoz:GXP67_31110"/>
<gene>
    <name evidence="1" type="ORF">GXP67_31110</name>
</gene>
<evidence type="ECO:0000313" key="1">
    <source>
        <dbReference type="EMBL" id="QHT70782.1"/>
    </source>
</evidence>
<evidence type="ECO:0000313" key="2">
    <source>
        <dbReference type="Proteomes" id="UP000480178"/>
    </source>
</evidence>
<protein>
    <submittedName>
        <fullName evidence="1">Uncharacterized protein</fullName>
    </submittedName>
</protein>
<proteinExistence type="predicted"/>